<evidence type="ECO:0000313" key="3">
    <source>
        <dbReference type="EMBL" id="QAA80832.1"/>
    </source>
</evidence>
<dbReference type="AlphaFoldDB" id="A0A410G0M9"/>
<name>A0A410G0M9_9FLAO</name>
<dbReference type="EMBL" id="CP034951">
    <property type="protein sequence ID" value="QAA80832.1"/>
    <property type="molecule type" value="Genomic_DNA"/>
</dbReference>
<dbReference type="SUPFAM" id="SSF52096">
    <property type="entry name" value="ClpP/crotonase"/>
    <property type="match status" value="1"/>
</dbReference>
<dbReference type="Gene3D" id="2.60.120.260">
    <property type="entry name" value="Galactose-binding domain-like"/>
    <property type="match status" value="1"/>
</dbReference>
<accession>A0A410G0M9</accession>
<dbReference type="Pfam" id="PF03572">
    <property type="entry name" value="Peptidase_S41"/>
    <property type="match status" value="1"/>
</dbReference>
<evidence type="ECO:0000259" key="2">
    <source>
        <dbReference type="SMART" id="SM00245"/>
    </source>
</evidence>
<dbReference type="InterPro" id="IPR005151">
    <property type="entry name" value="Tail-specific_protease"/>
</dbReference>
<dbReference type="PANTHER" id="PTHR11261:SF3">
    <property type="entry name" value="RETINOL-BINDING PROTEIN 3"/>
    <property type="match status" value="1"/>
</dbReference>
<gene>
    <name evidence="3" type="ORF">EI546_03400</name>
</gene>
<feature type="chain" id="PRO_5019573677" evidence="1">
    <location>
        <begin position="27"/>
        <end position="757"/>
    </location>
</feature>
<proteinExistence type="predicted"/>
<reference evidence="3 4" key="1">
    <citation type="submission" date="2019-01" db="EMBL/GenBank/DDBJ databases">
        <title>Complete genome sequencing of Aequorivita sp. H23M31.</title>
        <authorList>
            <person name="Bae J.-W."/>
        </authorList>
    </citation>
    <scope>NUCLEOTIDE SEQUENCE [LARGE SCALE GENOMIC DNA]</scope>
    <source>
        <strain evidence="3 4">H23M31</strain>
    </source>
</reference>
<dbReference type="SMART" id="SM00245">
    <property type="entry name" value="TSPc"/>
    <property type="match status" value="1"/>
</dbReference>
<dbReference type="PANTHER" id="PTHR11261">
    <property type="entry name" value="INTERPHOTORECEPTOR RETINOID-BINDING PROTEIN"/>
    <property type="match status" value="1"/>
</dbReference>
<dbReference type="Gene3D" id="3.30.750.44">
    <property type="match status" value="1"/>
</dbReference>
<dbReference type="InterPro" id="IPR029045">
    <property type="entry name" value="ClpP/crotonase-like_dom_sf"/>
</dbReference>
<evidence type="ECO:0000256" key="1">
    <source>
        <dbReference type="SAM" id="SignalP"/>
    </source>
</evidence>
<dbReference type="KEGG" id="aev:EI546_03400"/>
<evidence type="ECO:0000313" key="4">
    <source>
        <dbReference type="Proteomes" id="UP000285517"/>
    </source>
</evidence>
<feature type="signal peptide" evidence="1">
    <location>
        <begin position="1"/>
        <end position="26"/>
    </location>
</feature>
<keyword evidence="4" id="KW-1185">Reference proteome</keyword>
<feature type="domain" description="Tail specific protease" evidence="2">
    <location>
        <begin position="548"/>
        <end position="734"/>
    </location>
</feature>
<protein>
    <submittedName>
        <fullName evidence="3">Peptidase S41</fullName>
    </submittedName>
</protein>
<dbReference type="OrthoDB" id="5379939at2"/>
<dbReference type="Proteomes" id="UP000285517">
    <property type="component" value="Chromosome"/>
</dbReference>
<dbReference type="Gene3D" id="3.90.226.10">
    <property type="entry name" value="2-enoyl-CoA Hydratase, Chain A, domain 1"/>
    <property type="match status" value="1"/>
</dbReference>
<organism evidence="3 4">
    <name type="scientific">Aequorivita ciconiae</name>
    <dbReference type="NCBI Taxonomy" id="2494375"/>
    <lineage>
        <taxon>Bacteria</taxon>
        <taxon>Pseudomonadati</taxon>
        <taxon>Bacteroidota</taxon>
        <taxon>Flavobacteriia</taxon>
        <taxon>Flavobacteriales</taxon>
        <taxon>Flavobacteriaceae</taxon>
        <taxon>Aequorivita</taxon>
    </lineage>
</organism>
<keyword evidence="1" id="KW-0732">Signal</keyword>
<dbReference type="GO" id="GO:0006508">
    <property type="term" value="P:proteolysis"/>
    <property type="evidence" value="ECO:0007669"/>
    <property type="project" value="InterPro"/>
</dbReference>
<sequence>MSQKCKIMKKYILVLFAAMFVGACQAQQQDKVQNLKTFAKAYGYVKYFHPSDEASEIDWNSFAAFGANEILKCNSTTEVIATLNNLFKPIAPSVVFSNTKQQYDISAITPSNTKVYKPAYWQHKGVSKDMNYQDGVYSSVRVNRFNEIDETGVFGNLALAIDPEQYKGKEIKYTGWVKLKEDSKGTGHLWLRVDKTDKTLGFFENMDNNPIKSNEWKQYEIVGKVDEAASGLYLGAFIKGKGGLFLDDVHLYYKENNEWIEIPIKNSDFEANSIGVKNEETSWTGSSKGYSYTVSNTESKEGKNCAVITYEGKGNKVKGKALFDSFPKFGELIEKEIGVGIFCQIPLNLYGNNENTYPKSKTLSSLQKHVKNASESLDYTSIYLGNVINTYNVFQHFYPYFNEVDVDWNKVLETALERSLNDKNDSDYLITLQKFTAPLRDGHIHVSGPKMDYYVPPIKWEWIEGKLVITQVNEEGLGIQIGDIVTKVNNQLSEDYFKEINSRISAGTEGWLNYRAQSTSLFGEKDEELIIEVNSKNIVLNKDKKYDYRDNDIAIQENTYKLLDGNIYYLNLDKIEMDTINALLPQLEQSKGIICDLRGYPNGNHDFISHLLKKKDTSTAWMRIPKIIYPDHEKIIGYEKDGWEIQPKKPYLGDKKVVFIIDGRSISYAESFMSFIEGYKLATIVGQPTAGTNGNINPFTLLRNFNISWTGMKVVKHDGSQHHGIGILPDIYVNKSIDGLKSGKDEFLEKALEVVLE</sequence>
<dbReference type="PROSITE" id="PS51257">
    <property type="entry name" value="PROKAR_LIPOPROTEIN"/>
    <property type="match status" value="1"/>
</dbReference>
<dbReference type="GO" id="GO:0008236">
    <property type="term" value="F:serine-type peptidase activity"/>
    <property type="evidence" value="ECO:0007669"/>
    <property type="project" value="InterPro"/>
</dbReference>